<feature type="compositionally biased region" description="Basic and acidic residues" evidence="2">
    <location>
        <begin position="238"/>
        <end position="252"/>
    </location>
</feature>
<dbReference type="SUPFAM" id="SSF54919">
    <property type="entry name" value="Nucleoside diphosphate kinase, NDK"/>
    <property type="match status" value="2"/>
</dbReference>
<dbReference type="Gene3D" id="3.30.70.141">
    <property type="entry name" value="Nucleoside diphosphate kinase-like domain"/>
    <property type="match status" value="2"/>
</dbReference>
<dbReference type="KEGG" id="cfr:102507178"/>
<dbReference type="PANTHER" id="PTHR46135">
    <property type="entry name" value="NME/NM23 FAMILY MEMBER 8"/>
    <property type="match status" value="1"/>
</dbReference>
<organism evidence="4 5">
    <name type="scientific">Camelus ferus</name>
    <name type="common">Wild bactrian camel</name>
    <name type="synonym">Camelus bactrianus ferus</name>
    <dbReference type="NCBI Taxonomy" id="419612"/>
    <lineage>
        <taxon>Eukaryota</taxon>
        <taxon>Metazoa</taxon>
        <taxon>Chordata</taxon>
        <taxon>Craniata</taxon>
        <taxon>Vertebrata</taxon>
        <taxon>Euteleostomi</taxon>
        <taxon>Mammalia</taxon>
        <taxon>Eutheria</taxon>
        <taxon>Laurasiatheria</taxon>
        <taxon>Artiodactyla</taxon>
        <taxon>Tylopoda</taxon>
        <taxon>Camelidae</taxon>
        <taxon>Camelus</taxon>
    </lineage>
</organism>
<dbReference type="InterPro" id="IPR051766">
    <property type="entry name" value="TXND_domain-containing"/>
</dbReference>
<dbReference type="InterPro" id="IPR013766">
    <property type="entry name" value="Thioredoxin_domain"/>
</dbReference>
<accession>A0A8B8TEB6</accession>
<evidence type="ECO:0000259" key="3">
    <source>
        <dbReference type="PROSITE" id="PS51352"/>
    </source>
</evidence>
<dbReference type="PROSITE" id="PS51374">
    <property type="entry name" value="NDPK_LIKE"/>
    <property type="match status" value="2"/>
</dbReference>
<dbReference type="InterPro" id="IPR034907">
    <property type="entry name" value="NDK-like_dom"/>
</dbReference>
<evidence type="ECO:0000313" key="5">
    <source>
        <dbReference type="RefSeq" id="XP_032340138.1"/>
    </source>
</evidence>
<comment type="similarity">
    <text evidence="1">Belongs to the NDK family.</text>
</comment>
<dbReference type="InterPro" id="IPR036850">
    <property type="entry name" value="NDK-like_dom_sf"/>
</dbReference>
<dbReference type="Gene3D" id="3.40.30.10">
    <property type="entry name" value="Glutaredoxin"/>
    <property type="match status" value="1"/>
</dbReference>
<dbReference type="SUPFAM" id="SSF52833">
    <property type="entry name" value="Thioredoxin-like"/>
    <property type="match status" value="1"/>
</dbReference>
<evidence type="ECO:0000313" key="4">
    <source>
        <dbReference type="Proteomes" id="UP000694856"/>
    </source>
</evidence>
<dbReference type="RefSeq" id="XP_032340138.1">
    <property type="nucleotide sequence ID" value="XM_032484247.1"/>
</dbReference>
<reference evidence="5" key="1">
    <citation type="submission" date="2025-08" db="UniProtKB">
        <authorList>
            <consortium name="RefSeq"/>
        </authorList>
    </citation>
    <scope>IDENTIFICATION</scope>
    <source>
        <tissue evidence="5">Ear skin</tissue>
    </source>
</reference>
<evidence type="ECO:0000256" key="1">
    <source>
        <dbReference type="PROSITE-ProRule" id="PRU00706"/>
    </source>
</evidence>
<dbReference type="AlphaFoldDB" id="A0A8B8TEB6"/>
<dbReference type="InterPro" id="IPR017937">
    <property type="entry name" value="Thioredoxin_CS"/>
</dbReference>
<feature type="domain" description="Thioredoxin" evidence="3">
    <location>
        <begin position="1"/>
        <end position="119"/>
    </location>
</feature>
<dbReference type="Pfam" id="PF00085">
    <property type="entry name" value="Thioredoxin"/>
    <property type="match status" value="1"/>
</dbReference>
<dbReference type="Proteomes" id="UP000694856">
    <property type="component" value="Chromosome 7"/>
</dbReference>
<dbReference type="PROSITE" id="PS00194">
    <property type="entry name" value="THIOREDOXIN_1"/>
    <property type="match status" value="1"/>
</dbReference>
<sequence>MASKKREIQLQAVINNQSLWDEMLQNKGLTVIDVYQAWCGPCKAMQTLFRKLKNEVNEDEILHFAVAEADSIVTLQPFRDKCEPVFLFSVNGKIVAKIKGANAPLVNQKIITLINEERKIAAGEMVRPQYHEVAFADSDAEDAGEAAYESVEQVYSIVIIKPDAVVASKVLEIKDKIINAQFVIEAEDKRLLTEEQVKYFYSQLADQPDFEDFVSFMTSGLSYILVISQGKEQQPPWDKSDPNSEAEPKEPLDDQQETARAMGMMQKLESLQEYLERQNISQFCDVEENITNTKFIDVFFPDFKRMKSIKVEKILALLRPALFHERKEAVLNIIEDEGFKILMQRQIVLSREEAETLCKEHENKDYFESLIENMTSGPSLALVLLRENGLRHWRQLIGPSTVKEAEEYFPQRYDLCQGSPTFFMGAVLVSFWIWGTGTTAPVQGTISGKLLLLDKEWTAYDWKPSLVST</sequence>
<dbReference type="CTD" id="51314"/>
<dbReference type="GeneID" id="102507178"/>
<dbReference type="Pfam" id="PF00334">
    <property type="entry name" value="NDK"/>
    <property type="match status" value="2"/>
</dbReference>
<name>A0A8B8TEB6_CAMFR</name>
<gene>
    <name evidence="5" type="primary">NME8</name>
</gene>
<dbReference type="PROSITE" id="PS51352">
    <property type="entry name" value="THIOREDOXIN_2"/>
    <property type="match status" value="1"/>
</dbReference>
<comment type="caution">
    <text evidence="1">Lacks conserved residue(s) required for the propagation of feature annotation.</text>
</comment>
<feature type="region of interest" description="Disordered" evidence="2">
    <location>
        <begin position="233"/>
        <end position="255"/>
    </location>
</feature>
<dbReference type="CDD" id="cd02948">
    <property type="entry name" value="TRX_NDPK"/>
    <property type="match status" value="1"/>
</dbReference>
<keyword evidence="4" id="KW-1185">Reference proteome</keyword>
<proteinExistence type="inferred from homology"/>
<dbReference type="SMART" id="SM00562">
    <property type="entry name" value="NDK"/>
    <property type="match status" value="1"/>
</dbReference>
<protein>
    <submittedName>
        <fullName evidence="5">Thioredoxin domain-containing protein 3</fullName>
    </submittedName>
</protein>
<evidence type="ECO:0000256" key="2">
    <source>
        <dbReference type="SAM" id="MobiDB-lite"/>
    </source>
</evidence>
<dbReference type="FunFam" id="3.40.30.10:FF:000207">
    <property type="entry name" value="thioredoxin domain-containing protein 3"/>
    <property type="match status" value="1"/>
</dbReference>
<dbReference type="PANTHER" id="PTHR46135:SF2">
    <property type="entry name" value="THIOREDOXIN DOMAIN-CONTAINING PROTEIN 3"/>
    <property type="match status" value="1"/>
</dbReference>
<dbReference type="InterPro" id="IPR036249">
    <property type="entry name" value="Thioredoxin-like_sf"/>
</dbReference>